<dbReference type="InterPro" id="IPR036724">
    <property type="entry name" value="Cobalamin-bd_sf"/>
</dbReference>
<dbReference type="SUPFAM" id="SSF52242">
    <property type="entry name" value="Cobalamin (vitamin B12)-binding domain"/>
    <property type="match status" value="1"/>
</dbReference>
<dbReference type="SMART" id="SM00422">
    <property type="entry name" value="HTH_MERR"/>
    <property type="match status" value="1"/>
</dbReference>
<dbReference type="InterPro" id="IPR000551">
    <property type="entry name" value="MerR-type_HTH_dom"/>
</dbReference>
<dbReference type="EMBL" id="FONY01000031">
    <property type="protein sequence ID" value="SFF40207.1"/>
    <property type="molecule type" value="Genomic_DNA"/>
</dbReference>
<dbReference type="GO" id="GO:0031419">
    <property type="term" value="F:cobalamin binding"/>
    <property type="evidence" value="ECO:0007669"/>
    <property type="project" value="InterPro"/>
</dbReference>
<evidence type="ECO:0000256" key="3">
    <source>
        <dbReference type="ARBA" id="ARBA00023125"/>
    </source>
</evidence>
<dbReference type="SUPFAM" id="SSF46955">
    <property type="entry name" value="Putative DNA-binding domain"/>
    <property type="match status" value="1"/>
</dbReference>
<keyword evidence="7" id="KW-1185">Reference proteome</keyword>
<evidence type="ECO:0000256" key="2">
    <source>
        <dbReference type="ARBA" id="ARBA00023015"/>
    </source>
</evidence>
<dbReference type="Gene3D" id="3.40.50.280">
    <property type="entry name" value="Cobalamin-binding domain"/>
    <property type="match status" value="1"/>
</dbReference>
<dbReference type="InterPro" id="IPR047057">
    <property type="entry name" value="MerR_fam"/>
</dbReference>
<dbReference type="InterPro" id="IPR036594">
    <property type="entry name" value="Meth_synthase_dom"/>
</dbReference>
<keyword evidence="2" id="KW-0805">Transcription regulation</keyword>
<dbReference type="Pfam" id="PF02607">
    <property type="entry name" value="B12-binding_2"/>
    <property type="match status" value="1"/>
</dbReference>
<reference evidence="7" key="1">
    <citation type="submission" date="2016-10" db="EMBL/GenBank/DDBJ databases">
        <authorList>
            <person name="Varghese N."/>
            <person name="Submissions S."/>
        </authorList>
    </citation>
    <scope>NUCLEOTIDE SEQUENCE [LARGE SCALE GENOMIC DNA]</scope>
    <source>
        <strain>GEY</strain>
        <strain evidence="7">DSM 9560</strain>
    </source>
</reference>
<dbReference type="Gene3D" id="1.10.1660.10">
    <property type="match status" value="1"/>
</dbReference>
<accession>A0A1I2IGM3</accession>
<feature type="domain" description="HTH merR-type" evidence="5">
    <location>
        <begin position="12"/>
        <end position="81"/>
    </location>
</feature>
<dbReference type="PANTHER" id="PTHR30204:SF69">
    <property type="entry name" value="MERR-FAMILY TRANSCRIPTIONAL REGULATOR"/>
    <property type="match status" value="1"/>
</dbReference>
<dbReference type="Gene3D" id="1.10.1240.10">
    <property type="entry name" value="Methionine synthase domain"/>
    <property type="match status" value="1"/>
</dbReference>
<dbReference type="GO" id="GO:0003677">
    <property type="term" value="F:DNA binding"/>
    <property type="evidence" value="ECO:0007669"/>
    <property type="project" value="UniProtKB-KW"/>
</dbReference>
<organism evidence="6 7">
    <name type="scientific">Thermoflexibacter ruber</name>
    <dbReference type="NCBI Taxonomy" id="1003"/>
    <lineage>
        <taxon>Bacteria</taxon>
        <taxon>Pseudomonadati</taxon>
        <taxon>Bacteroidota</taxon>
        <taxon>Cytophagia</taxon>
        <taxon>Cytophagales</taxon>
        <taxon>Thermoflexibacteraceae</taxon>
        <taxon>Thermoflexibacter</taxon>
    </lineage>
</organism>
<evidence type="ECO:0000256" key="4">
    <source>
        <dbReference type="ARBA" id="ARBA00023163"/>
    </source>
</evidence>
<dbReference type="CDD" id="cd01104">
    <property type="entry name" value="HTH_MlrA-CarA"/>
    <property type="match status" value="1"/>
</dbReference>
<dbReference type="STRING" id="1003.SAMN04488541_103124"/>
<proteinExistence type="predicted"/>
<keyword evidence="4" id="KW-0804">Transcription</keyword>
<dbReference type="PANTHER" id="PTHR30204">
    <property type="entry name" value="REDOX-CYCLING DRUG-SENSING TRANSCRIPTIONAL ACTIVATOR SOXR"/>
    <property type="match status" value="1"/>
</dbReference>
<dbReference type="InterPro" id="IPR009061">
    <property type="entry name" value="DNA-bd_dom_put_sf"/>
</dbReference>
<dbReference type="PROSITE" id="PS50937">
    <property type="entry name" value="HTH_MERR_2"/>
    <property type="match status" value="1"/>
</dbReference>
<name>A0A1I2IGM3_9BACT</name>
<dbReference type="Proteomes" id="UP000199513">
    <property type="component" value="Unassembled WGS sequence"/>
</dbReference>
<evidence type="ECO:0000256" key="1">
    <source>
        <dbReference type="ARBA" id="ARBA00022491"/>
    </source>
</evidence>
<gene>
    <name evidence="6" type="ORF">SAMN04488541_103124</name>
</gene>
<evidence type="ECO:0000313" key="7">
    <source>
        <dbReference type="Proteomes" id="UP000199513"/>
    </source>
</evidence>
<dbReference type="GO" id="GO:0046872">
    <property type="term" value="F:metal ion binding"/>
    <property type="evidence" value="ECO:0007669"/>
    <property type="project" value="InterPro"/>
</dbReference>
<sequence>MIKSKTFTKVGYYSIKDLENLTGIKAHTIRMWEQRYDIIKPSRTDTNIRLYEADQLKLMLNIALLNNHGFKISKIANMSRDEVYEKVRETISKATNYEDQINALTVAMIDLDEDSFEKIIATNILQYGFEKVMIHIIYPFLIRIGALWTTDAINPAQEHFITNLIRQKLIVAIDGQFEPNRTNPKKFILYLPEGELHEISLLFNYYLIKSRGNKVIYLGQSLPLRDLYEVNQVHKADFIMSIITSTPGAEDIQTYVDLLGQKFPHTTILLSGYQVVGQDLKVAKNVHIINQIQDMIAILDDLKAGVNPFE</sequence>
<dbReference type="Pfam" id="PF13411">
    <property type="entry name" value="MerR_1"/>
    <property type="match status" value="1"/>
</dbReference>
<dbReference type="GO" id="GO:0003700">
    <property type="term" value="F:DNA-binding transcription factor activity"/>
    <property type="evidence" value="ECO:0007669"/>
    <property type="project" value="InterPro"/>
</dbReference>
<keyword evidence="1" id="KW-0678">Repressor</keyword>
<keyword evidence="3" id="KW-0238">DNA-binding</keyword>
<dbReference type="InterPro" id="IPR003759">
    <property type="entry name" value="Cbl-bd_cap"/>
</dbReference>
<dbReference type="AlphaFoldDB" id="A0A1I2IGM3"/>
<protein>
    <submittedName>
        <fullName evidence="6">B12 binding domain-containing protein</fullName>
    </submittedName>
</protein>
<evidence type="ECO:0000259" key="5">
    <source>
        <dbReference type="PROSITE" id="PS50937"/>
    </source>
</evidence>
<evidence type="ECO:0000313" key="6">
    <source>
        <dbReference type="EMBL" id="SFF40207.1"/>
    </source>
</evidence>